<dbReference type="InterPro" id="IPR001678">
    <property type="entry name" value="MeTrfase_RsmB-F_NOP2_dom"/>
</dbReference>
<dbReference type="Gene3D" id="1.10.940.10">
    <property type="entry name" value="NusB-like"/>
    <property type="match status" value="1"/>
</dbReference>
<reference evidence="9 10" key="1">
    <citation type="journal article" date="2016" name="Antonie Van Leeuwenhoek">
        <title>Dongia soli sp. nov., isolated from soil from Dokdo, Korea.</title>
        <authorList>
            <person name="Kim D.U."/>
            <person name="Lee H."/>
            <person name="Kim H."/>
            <person name="Kim S.G."/>
            <person name="Ka J.O."/>
        </authorList>
    </citation>
    <scope>NUCLEOTIDE SEQUENCE [LARGE SCALE GENOMIC DNA]</scope>
    <source>
        <strain evidence="9 10">D78</strain>
    </source>
</reference>
<dbReference type="Pfam" id="PF01189">
    <property type="entry name" value="Methyltr_RsmB-F"/>
    <property type="match status" value="1"/>
</dbReference>
<feature type="binding site" evidence="6">
    <location>
        <position position="344"/>
    </location>
    <ligand>
        <name>S-adenosyl-L-methionine</name>
        <dbReference type="ChEBI" id="CHEBI:59789"/>
    </ligand>
</feature>
<dbReference type="InterPro" id="IPR023267">
    <property type="entry name" value="RCMT"/>
</dbReference>
<dbReference type="CDD" id="cd02440">
    <property type="entry name" value="AdoMet_MTases"/>
    <property type="match status" value="1"/>
</dbReference>
<dbReference type="PROSITE" id="PS51686">
    <property type="entry name" value="SAM_MT_RSMB_NOP"/>
    <property type="match status" value="1"/>
</dbReference>
<evidence type="ECO:0000256" key="7">
    <source>
        <dbReference type="SAM" id="MobiDB-lite"/>
    </source>
</evidence>
<dbReference type="EMBL" id="JAXCLW010000001">
    <property type="protein sequence ID" value="MDY0881852.1"/>
    <property type="molecule type" value="Genomic_DNA"/>
</dbReference>
<evidence type="ECO:0000256" key="5">
    <source>
        <dbReference type="ARBA" id="ARBA00022884"/>
    </source>
</evidence>
<feature type="active site" description="Nucleophile" evidence="6">
    <location>
        <position position="397"/>
    </location>
</feature>
<protein>
    <submittedName>
        <fullName evidence="9">Transcription antitermination factor NusB</fullName>
    </submittedName>
</protein>
<sequence length="466" mass="50708">MLPDPISSDPNSPSNPAEPMGDMPVISARAAALDLLEAVLRRRQPLDEALSSHPDLGRLPSRDRQFVRALVTTALRHLGQIDHTLAQCLEKPLPARASAVRNILRLGVAQTLFLQTPAHAAVDTMVSLVAKRGGEAGYKGLVNAVLRRIVRDAELFRQARPGNGIFTGAISLPDWLWQSWVKAYGVQQATAIATAHLAEPPLDFTVRRDPAHWAKLLQGEVLPTGTVRRPPHPQEHYRPSPRIEDLPGFAEGMWWVQDAAAALPARLLGGDLTGQRVLDMCAAPGGKTAQLALAGAAVTALDRSNKRLERVKENLIRLQLTAQLEAADAALWRKGKEFDAILLDAPCSATGTIRRHPDVAWLKDPRDIVKLTATQDRLLDAAAALVRPGGRIVYCTCSLQPEEGEARIAAFLARNPSMRRLPIGAFEIGGLEELLTRDGDLRSFPYQLSQQGGIDGFYAARLTLDS</sequence>
<dbReference type="SUPFAM" id="SSF48013">
    <property type="entry name" value="NusB-like"/>
    <property type="match status" value="1"/>
</dbReference>
<evidence type="ECO:0000256" key="6">
    <source>
        <dbReference type="PROSITE-ProRule" id="PRU01023"/>
    </source>
</evidence>
<dbReference type="SUPFAM" id="SSF53335">
    <property type="entry name" value="S-adenosyl-L-methionine-dependent methyltransferases"/>
    <property type="match status" value="1"/>
</dbReference>
<keyword evidence="2 6" id="KW-0489">Methyltransferase</keyword>
<accession>A0ABU5E6B0</accession>
<dbReference type="Gene3D" id="3.40.50.150">
    <property type="entry name" value="Vaccinia Virus protein VP39"/>
    <property type="match status" value="1"/>
</dbReference>
<feature type="binding site" evidence="6">
    <location>
        <position position="302"/>
    </location>
    <ligand>
        <name>S-adenosyl-L-methionine</name>
        <dbReference type="ChEBI" id="CHEBI:59789"/>
    </ligand>
</feature>
<keyword evidence="4 6" id="KW-0949">S-adenosyl-L-methionine</keyword>
<feature type="binding site" evidence="6">
    <location>
        <begin position="281"/>
        <end position="287"/>
    </location>
    <ligand>
        <name>S-adenosyl-L-methionine</name>
        <dbReference type="ChEBI" id="CHEBI:59789"/>
    </ligand>
</feature>
<proteinExistence type="inferred from homology"/>
<dbReference type="PRINTS" id="PR02008">
    <property type="entry name" value="RCMTFAMILY"/>
</dbReference>
<evidence type="ECO:0000313" key="9">
    <source>
        <dbReference type="EMBL" id="MDY0881852.1"/>
    </source>
</evidence>
<dbReference type="PANTHER" id="PTHR22807">
    <property type="entry name" value="NOP2 YEAST -RELATED NOL1/NOP2/FMU SUN DOMAIN-CONTAINING"/>
    <property type="match status" value="1"/>
</dbReference>
<feature type="domain" description="SAM-dependent MTase RsmB/NOP-type" evidence="8">
    <location>
        <begin position="189"/>
        <end position="465"/>
    </location>
</feature>
<keyword evidence="3 6" id="KW-0808">Transferase</keyword>
<comment type="similarity">
    <text evidence="1 6">Belongs to the class I-like SAM-binding methyltransferase superfamily. RsmB/NOP family.</text>
</comment>
<dbReference type="InterPro" id="IPR049560">
    <property type="entry name" value="MeTrfase_RsmB-F_NOP2_cat"/>
</dbReference>
<organism evidence="9 10">
    <name type="scientific">Dongia soli</name>
    <dbReference type="NCBI Taxonomy" id="600628"/>
    <lineage>
        <taxon>Bacteria</taxon>
        <taxon>Pseudomonadati</taxon>
        <taxon>Pseudomonadota</taxon>
        <taxon>Alphaproteobacteria</taxon>
        <taxon>Rhodospirillales</taxon>
        <taxon>Dongiaceae</taxon>
        <taxon>Dongia</taxon>
    </lineage>
</organism>
<dbReference type="Proteomes" id="UP001279642">
    <property type="component" value="Unassembled WGS sequence"/>
</dbReference>
<evidence type="ECO:0000256" key="4">
    <source>
        <dbReference type="ARBA" id="ARBA00022691"/>
    </source>
</evidence>
<dbReference type="RefSeq" id="WP_320506898.1">
    <property type="nucleotide sequence ID" value="NZ_JAXCLW010000001.1"/>
</dbReference>
<dbReference type="InterPro" id="IPR035926">
    <property type="entry name" value="NusB-like_sf"/>
</dbReference>
<feature type="compositionally biased region" description="Low complexity" evidence="7">
    <location>
        <begin position="1"/>
        <end position="15"/>
    </location>
</feature>
<feature type="binding site" evidence="6">
    <location>
        <position position="328"/>
    </location>
    <ligand>
        <name>S-adenosyl-L-methionine</name>
        <dbReference type="ChEBI" id="CHEBI:59789"/>
    </ligand>
</feature>
<evidence type="ECO:0000256" key="1">
    <source>
        <dbReference type="ARBA" id="ARBA00007494"/>
    </source>
</evidence>
<gene>
    <name evidence="9" type="ORF">SMD27_03280</name>
</gene>
<dbReference type="PANTHER" id="PTHR22807:SF61">
    <property type="entry name" value="NOL1_NOP2_SUN FAMILY PROTEIN _ ANTITERMINATION NUSB DOMAIN-CONTAINING PROTEIN"/>
    <property type="match status" value="1"/>
</dbReference>
<keyword evidence="10" id="KW-1185">Reference proteome</keyword>
<dbReference type="InterPro" id="IPR029063">
    <property type="entry name" value="SAM-dependent_MTases_sf"/>
</dbReference>
<evidence type="ECO:0000313" key="10">
    <source>
        <dbReference type="Proteomes" id="UP001279642"/>
    </source>
</evidence>
<keyword evidence="5 6" id="KW-0694">RNA-binding</keyword>
<dbReference type="InterPro" id="IPR006027">
    <property type="entry name" value="NusB_RsmB_TIM44"/>
</dbReference>
<comment type="caution">
    <text evidence="9">The sequence shown here is derived from an EMBL/GenBank/DDBJ whole genome shotgun (WGS) entry which is preliminary data.</text>
</comment>
<evidence type="ECO:0000259" key="8">
    <source>
        <dbReference type="PROSITE" id="PS51686"/>
    </source>
</evidence>
<evidence type="ECO:0000256" key="2">
    <source>
        <dbReference type="ARBA" id="ARBA00022603"/>
    </source>
</evidence>
<feature type="region of interest" description="Disordered" evidence="7">
    <location>
        <begin position="1"/>
        <end position="24"/>
    </location>
</feature>
<dbReference type="InterPro" id="IPR018314">
    <property type="entry name" value="RsmB/NOL1/NOP2-like_CS"/>
</dbReference>
<evidence type="ECO:0000256" key="3">
    <source>
        <dbReference type="ARBA" id="ARBA00022679"/>
    </source>
</evidence>
<dbReference type="Pfam" id="PF01029">
    <property type="entry name" value="NusB"/>
    <property type="match status" value="1"/>
</dbReference>
<name>A0ABU5E6B0_9PROT</name>
<dbReference type="PROSITE" id="PS01153">
    <property type="entry name" value="NOL1_NOP2_SUN"/>
    <property type="match status" value="1"/>
</dbReference>